<evidence type="ECO:0000256" key="1">
    <source>
        <dbReference type="ARBA" id="ARBA00022801"/>
    </source>
</evidence>
<dbReference type="GO" id="GO:0005737">
    <property type="term" value="C:cytoplasm"/>
    <property type="evidence" value="ECO:0007669"/>
    <property type="project" value="InterPro"/>
</dbReference>
<dbReference type="Proteomes" id="UP001156690">
    <property type="component" value="Unassembled WGS sequence"/>
</dbReference>
<dbReference type="SMART" id="SM00855">
    <property type="entry name" value="PGAM"/>
    <property type="match status" value="1"/>
</dbReference>
<dbReference type="Pfam" id="PF00300">
    <property type="entry name" value="His_Phos_1"/>
    <property type="match status" value="1"/>
</dbReference>
<dbReference type="NCBIfam" id="TIGR00249">
    <property type="entry name" value="sixA"/>
    <property type="match status" value="1"/>
</dbReference>
<dbReference type="Gene3D" id="3.40.50.1240">
    <property type="entry name" value="Phosphoglycerate mutase-like"/>
    <property type="match status" value="1"/>
</dbReference>
<protein>
    <submittedName>
        <fullName evidence="2">Phosphohistidine phosphatase SixA</fullName>
    </submittedName>
</protein>
<proteinExistence type="predicted"/>
<comment type="caution">
    <text evidence="2">The sequence shown here is derived from an EMBL/GenBank/DDBJ whole genome shotgun (WGS) entry which is preliminary data.</text>
</comment>
<organism evidence="2 3">
    <name type="scientific">Vibrio penaeicida</name>
    <dbReference type="NCBI Taxonomy" id="104609"/>
    <lineage>
        <taxon>Bacteria</taxon>
        <taxon>Pseudomonadati</taxon>
        <taxon>Pseudomonadota</taxon>
        <taxon>Gammaproteobacteria</taxon>
        <taxon>Vibrionales</taxon>
        <taxon>Vibrionaceae</taxon>
        <taxon>Vibrio</taxon>
    </lineage>
</organism>
<dbReference type="GO" id="GO:0101006">
    <property type="term" value="F:protein histidine phosphatase activity"/>
    <property type="evidence" value="ECO:0007669"/>
    <property type="project" value="InterPro"/>
</dbReference>
<dbReference type="PANTHER" id="PTHR20935">
    <property type="entry name" value="PHOSPHOGLYCERATE MUTASE-RELATED"/>
    <property type="match status" value="1"/>
</dbReference>
<dbReference type="InterPro" id="IPR029033">
    <property type="entry name" value="His_PPase_superfam"/>
</dbReference>
<evidence type="ECO:0000313" key="3">
    <source>
        <dbReference type="Proteomes" id="UP001156690"/>
    </source>
</evidence>
<dbReference type="SUPFAM" id="SSF53254">
    <property type="entry name" value="Phosphoglycerate mutase-like"/>
    <property type="match status" value="1"/>
</dbReference>
<evidence type="ECO:0000313" key="2">
    <source>
        <dbReference type="EMBL" id="GLQ75266.1"/>
    </source>
</evidence>
<gene>
    <name evidence="2" type="ORF">GCM10007932_46280</name>
</gene>
<accession>A0AAV5NXA3</accession>
<sequence length="164" mass="18469">MVRHTNGYNRMKIFIMRHGEAETFANSDAERALTSRGVNQSVLVAKACAEQGEAEFSKVLVSPYLRAQQTWNAIKQYLTTSDQETSDDITPYGKSDYVFEYICAAAQVQNLESVLLVSHLPLVGYLTAEFVSDMTPPMFPTSGLVCIDFDLEKRKGEMLWHIHP</sequence>
<dbReference type="InterPro" id="IPR013078">
    <property type="entry name" value="His_Pase_superF_clade-1"/>
</dbReference>
<reference evidence="3" key="1">
    <citation type="journal article" date="2019" name="Int. J. Syst. Evol. Microbiol.">
        <title>The Global Catalogue of Microorganisms (GCM) 10K type strain sequencing project: providing services to taxonomists for standard genome sequencing and annotation.</title>
        <authorList>
            <consortium name="The Broad Institute Genomics Platform"/>
            <consortium name="The Broad Institute Genome Sequencing Center for Infectious Disease"/>
            <person name="Wu L."/>
            <person name="Ma J."/>
        </authorList>
    </citation>
    <scope>NUCLEOTIDE SEQUENCE [LARGE SCALE GENOMIC DNA]</scope>
    <source>
        <strain evidence="3">NBRC 15640</strain>
    </source>
</reference>
<dbReference type="EMBL" id="BSNX01000067">
    <property type="protein sequence ID" value="GLQ75266.1"/>
    <property type="molecule type" value="Genomic_DNA"/>
</dbReference>
<dbReference type="CDD" id="cd07067">
    <property type="entry name" value="HP_PGM_like"/>
    <property type="match status" value="1"/>
</dbReference>
<dbReference type="InterPro" id="IPR051021">
    <property type="entry name" value="Mito_Ser/Thr_phosphatase"/>
</dbReference>
<name>A0AAV5NXA3_9VIBR</name>
<keyword evidence="1" id="KW-0378">Hydrolase</keyword>
<dbReference type="InterPro" id="IPR004449">
    <property type="entry name" value="SixA"/>
</dbReference>
<dbReference type="AlphaFoldDB" id="A0AAV5NXA3"/>
<keyword evidence="3" id="KW-1185">Reference proteome</keyword>